<dbReference type="SMART" id="SM00490">
    <property type="entry name" value="HELICc"/>
    <property type="match status" value="1"/>
</dbReference>
<evidence type="ECO:0000259" key="10">
    <source>
        <dbReference type="PROSITE" id="PS51192"/>
    </source>
</evidence>
<keyword evidence="1 7" id="KW-0963">Cytoplasm</keyword>
<dbReference type="InterPro" id="IPR011545">
    <property type="entry name" value="DEAD/DEAH_box_helicase_dom"/>
</dbReference>
<evidence type="ECO:0000256" key="4">
    <source>
        <dbReference type="ARBA" id="ARBA00022806"/>
    </source>
</evidence>
<dbReference type="CDD" id="cd18787">
    <property type="entry name" value="SF2_C_DEAD"/>
    <property type="match status" value="1"/>
</dbReference>
<dbReference type="GO" id="GO:0009266">
    <property type="term" value="P:response to temperature stimulus"/>
    <property type="evidence" value="ECO:0007669"/>
    <property type="project" value="UniProtKB-ARBA"/>
</dbReference>
<keyword evidence="3 7" id="KW-0378">Hydrolase</keyword>
<dbReference type="InterPro" id="IPR044742">
    <property type="entry name" value="DEAD/DEAH_RhlB"/>
</dbReference>
<dbReference type="InterPro" id="IPR028622">
    <property type="entry name" value="DEAD_helicase_RhlE"/>
</dbReference>
<comment type="catalytic activity">
    <reaction evidence="6 7">
        <text>ATP + H2O = ADP + phosphate + H(+)</text>
        <dbReference type="Rhea" id="RHEA:13065"/>
        <dbReference type="ChEBI" id="CHEBI:15377"/>
        <dbReference type="ChEBI" id="CHEBI:15378"/>
        <dbReference type="ChEBI" id="CHEBI:30616"/>
        <dbReference type="ChEBI" id="CHEBI:43474"/>
        <dbReference type="ChEBI" id="CHEBI:456216"/>
        <dbReference type="EC" id="3.6.4.13"/>
    </reaction>
</comment>
<dbReference type="InterPro" id="IPR000629">
    <property type="entry name" value="RNA-helicase_DEAD-box_CS"/>
</dbReference>
<dbReference type="InterPro" id="IPR027417">
    <property type="entry name" value="P-loop_NTPase"/>
</dbReference>
<dbReference type="AlphaFoldDB" id="A0AAV3M5Y9"/>
<dbReference type="PROSITE" id="PS51194">
    <property type="entry name" value="HELICASE_CTER"/>
    <property type="match status" value="1"/>
</dbReference>
<dbReference type="PANTHER" id="PTHR47959">
    <property type="entry name" value="ATP-DEPENDENT RNA HELICASE RHLE-RELATED"/>
    <property type="match status" value="1"/>
</dbReference>
<keyword evidence="4 7" id="KW-0347">Helicase</keyword>
<feature type="short sequence motif" description="Q motif" evidence="8">
    <location>
        <begin position="30"/>
        <end position="58"/>
    </location>
</feature>
<feature type="compositionally biased region" description="Basic residues" evidence="9">
    <location>
        <begin position="466"/>
        <end position="477"/>
    </location>
</feature>
<dbReference type="HAMAP" id="MF_00968">
    <property type="entry name" value="DEAD_helicase_RhlE"/>
    <property type="match status" value="1"/>
</dbReference>
<dbReference type="GO" id="GO:0005829">
    <property type="term" value="C:cytosol"/>
    <property type="evidence" value="ECO:0007669"/>
    <property type="project" value="TreeGrafter"/>
</dbReference>
<comment type="subcellular location">
    <subcellularLocation>
        <location evidence="7">Cytoplasm</location>
    </subcellularLocation>
</comment>
<evidence type="ECO:0000256" key="7">
    <source>
        <dbReference type="HAMAP-Rule" id="MF_00968"/>
    </source>
</evidence>
<keyword evidence="7" id="KW-0690">Ribosome biogenesis</keyword>
<dbReference type="PANTHER" id="PTHR47959:SF13">
    <property type="entry name" value="ATP-DEPENDENT RNA HELICASE RHLE"/>
    <property type="match status" value="1"/>
</dbReference>
<sequence>MRFSSIEYQTFPPRAAQYIEAVEPGVINLTSFSDLALNEEILRAINELGYESPTPIQQQAIPAVLAGKDLLASAQTGTGKTAGFTLPILQKLVDNPRGNNRRPIRALILTPTRELAAQVAENVKEYSRHLKIRSFVVFGGVSINPQMMKLRGGVDVLIATPGRLLDLEHQNAVDLSQVEVFVLDEADRMLDMGFIHDIRRVITKLPKKRQNLLFSATFSDEIKQLASKLLNNPVSIEVAPRNSASEQVTQYVHLVDKNRKAELLSFMIGRENWQQVLVFTRTKHGANRLAEHLNKDGVKAAAIHGNKSQGARTRALADFKSGDIRVLVATDIAARGLDIEQLPYVVNFELPNVAEDYVHRIGRTGRAEATGMAVSLVCIDEAKLLKDIEKLLKKSIPLMAIEGYEPNPSIKAEPIQKPSQRNDRRSPDNRGGERSNSNKGHSRPRRQNTSAGKGQSESAGSPWKSAQKRVRQGRSES</sequence>
<organism evidence="13 14">
    <name type="scientific">Providencia alcalifaciens 205/92</name>
    <dbReference type="NCBI Taxonomy" id="1256988"/>
    <lineage>
        <taxon>Bacteria</taxon>
        <taxon>Pseudomonadati</taxon>
        <taxon>Pseudomonadota</taxon>
        <taxon>Gammaproteobacteria</taxon>
        <taxon>Enterobacterales</taxon>
        <taxon>Morganellaceae</taxon>
        <taxon>Providencia</taxon>
    </lineage>
</organism>
<dbReference type="FunFam" id="3.40.50.300:FF:000108">
    <property type="entry name" value="ATP-dependent RNA helicase RhlE"/>
    <property type="match status" value="1"/>
</dbReference>
<comment type="similarity">
    <text evidence="7">Belongs to the DEAD box helicase family. RhlE subfamily.</text>
</comment>
<name>A0AAV3M5Y9_9GAMM</name>
<evidence type="ECO:0000256" key="2">
    <source>
        <dbReference type="ARBA" id="ARBA00022741"/>
    </source>
</evidence>
<feature type="domain" description="Helicase C-terminal" evidence="11">
    <location>
        <begin position="247"/>
        <end position="409"/>
    </location>
</feature>
<reference evidence="13 14" key="1">
    <citation type="submission" date="2014-01" db="EMBL/GenBank/DDBJ databases">
        <authorList>
            <person name="Durkin A.S."/>
            <person name="McCorrison J."/>
            <person name="Torralba M."/>
            <person name="Gillis M."/>
            <person name="Haft D.H."/>
            <person name="Methe B."/>
            <person name="Sutton G."/>
            <person name="Nelson K.E."/>
        </authorList>
    </citation>
    <scope>NUCLEOTIDE SEQUENCE [LARGE SCALE GENOMIC DNA]</scope>
    <source>
        <strain evidence="13 14">205/92</strain>
    </source>
</reference>
<dbReference type="EMBL" id="JALD01000044">
    <property type="protein sequence ID" value="EUD11062.1"/>
    <property type="molecule type" value="Genomic_DNA"/>
</dbReference>
<keyword evidence="2 7" id="KW-0547">Nucleotide-binding</keyword>
<feature type="domain" description="DEAD-box RNA helicase Q" evidence="12">
    <location>
        <begin position="30"/>
        <end position="58"/>
    </location>
</feature>
<dbReference type="PROSITE" id="PS00039">
    <property type="entry name" value="DEAD_ATP_HELICASE"/>
    <property type="match status" value="1"/>
</dbReference>
<proteinExistence type="inferred from homology"/>
<dbReference type="InterPro" id="IPR001650">
    <property type="entry name" value="Helicase_C-like"/>
</dbReference>
<feature type="region of interest" description="Disordered" evidence="9">
    <location>
        <begin position="406"/>
        <end position="477"/>
    </location>
</feature>
<comment type="function">
    <text evidence="7">DEAD-box RNA helicase involved in ribosome assembly. Has RNA-dependent ATPase activity and unwinds double-stranded RNA.</text>
</comment>
<accession>A0AAV3M5Y9</accession>
<keyword evidence="5 7" id="KW-0067">ATP-binding</keyword>
<dbReference type="Pfam" id="PF00270">
    <property type="entry name" value="DEAD"/>
    <property type="match status" value="1"/>
</dbReference>
<dbReference type="Gene3D" id="3.40.50.300">
    <property type="entry name" value="P-loop containing nucleotide triphosphate hydrolases"/>
    <property type="match status" value="2"/>
</dbReference>
<evidence type="ECO:0000313" key="13">
    <source>
        <dbReference type="EMBL" id="EUD11062.1"/>
    </source>
</evidence>
<evidence type="ECO:0000256" key="3">
    <source>
        <dbReference type="ARBA" id="ARBA00022801"/>
    </source>
</evidence>
<dbReference type="EC" id="3.6.4.13" evidence="7"/>
<dbReference type="SMART" id="SM00487">
    <property type="entry name" value="DEXDc"/>
    <property type="match status" value="1"/>
</dbReference>
<evidence type="ECO:0000259" key="11">
    <source>
        <dbReference type="PROSITE" id="PS51194"/>
    </source>
</evidence>
<feature type="compositionally biased region" description="Basic and acidic residues" evidence="9">
    <location>
        <begin position="420"/>
        <end position="433"/>
    </location>
</feature>
<feature type="compositionally biased region" description="Polar residues" evidence="9">
    <location>
        <begin position="447"/>
        <end position="459"/>
    </location>
</feature>
<dbReference type="PROSITE" id="PS51192">
    <property type="entry name" value="HELICASE_ATP_BIND_1"/>
    <property type="match status" value="1"/>
</dbReference>
<gene>
    <name evidence="7 13" type="primary">rhlE</name>
    <name evidence="13" type="ORF">HMPREF1563_2977</name>
</gene>
<evidence type="ECO:0000256" key="1">
    <source>
        <dbReference type="ARBA" id="ARBA00022490"/>
    </source>
</evidence>
<evidence type="ECO:0000256" key="6">
    <source>
        <dbReference type="ARBA" id="ARBA00047984"/>
    </source>
</evidence>
<dbReference type="InterPro" id="IPR014014">
    <property type="entry name" value="RNA_helicase_DEAD_Q_motif"/>
</dbReference>
<dbReference type="InterPro" id="IPR050079">
    <property type="entry name" value="DEAD_box_RNA_helicase"/>
</dbReference>
<dbReference type="FunFam" id="3.40.50.300:FF:000468">
    <property type="entry name" value="ATP-dependent RNA helicase RhlE"/>
    <property type="match status" value="1"/>
</dbReference>
<dbReference type="InterPro" id="IPR014001">
    <property type="entry name" value="Helicase_ATP-bd"/>
</dbReference>
<evidence type="ECO:0000256" key="5">
    <source>
        <dbReference type="ARBA" id="ARBA00022840"/>
    </source>
</evidence>
<evidence type="ECO:0000256" key="8">
    <source>
        <dbReference type="PROSITE-ProRule" id="PRU00552"/>
    </source>
</evidence>
<dbReference type="GO" id="GO:0016787">
    <property type="term" value="F:hydrolase activity"/>
    <property type="evidence" value="ECO:0007669"/>
    <property type="project" value="UniProtKB-KW"/>
</dbReference>
<dbReference type="SUPFAM" id="SSF52540">
    <property type="entry name" value="P-loop containing nucleoside triphosphate hydrolases"/>
    <property type="match status" value="2"/>
</dbReference>
<dbReference type="GO" id="GO:0042255">
    <property type="term" value="P:ribosome assembly"/>
    <property type="evidence" value="ECO:0007669"/>
    <property type="project" value="InterPro"/>
</dbReference>
<dbReference type="NCBIfam" id="NF007882">
    <property type="entry name" value="PRK10590.1"/>
    <property type="match status" value="1"/>
</dbReference>
<dbReference type="CDD" id="cd00268">
    <property type="entry name" value="DEADc"/>
    <property type="match status" value="1"/>
</dbReference>
<evidence type="ECO:0000256" key="9">
    <source>
        <dbReference type="SAM" id="MobiDB-lite"/>
    </source>
</evidence>
<dbReference type="GO" id="GO:0005524">
    <property type="term" value="F:ATP binding"/>
    <property type="evidence" value="ECO:0007669"/>
    <property type="project" value="UniProtKB-UniRule"/>
</dbReference>
<evidence type="ECO:0000313" key="14">
    <source>
        <dbReference type="Proteomes" id="UP000022311"/>
    </source>
</evidence>
<evidence type="ECO:0000259" key="12">
    <source>
        <dbReference type="PROSITE" id="PS51195"/>
    </source>
</evidence>
<dbReference type="GO" id="GO:0003724">
    <property type="term" value="F:RNA helicase activity"/>
    <property type="evidence" value="ECO:0007669"/>
    <property type="project" value="UniProtKB-UniRule"/>
</dbReference>
<dbReference type="PROSITE" id="PS51195">
    <property type="entry name" value="Q_MOTIF"/>
    <property type="match status" value="1"/>
</dbReference>
<dbReference type="Proteomes" id="UP000022311">
    <property type="component" value="Unassembled WGS sequence"/>
</dbReference>
<protein>
    <recommendedName>
        <fullName evidence="7">ATP-dependent RNA helicase RhlE</fullName>
        <ecNumber evidence="7">3.6.4.13</ecNumber>
    </recommendedName>
</protein>
<dbReference type="Pfam" id="PF00271">
    <property type="entry name" value="Helicase_C"/>
    <property type="match status" value="1"/>
</dbReference>
<feature type="domain" description="Helicase ATP-binding" evidence="10">
    <location>
        <begin position="61"/>
        <end position="236"/>
    </location>
</feature>
<comment type="caution">
    <text evidence="13">The sequence shown here is derived from an EMBL/GenBank/DDBJ whole genome shotgun (WGS) entry which is preliminary data.</text>
</comment>
<dbReference type="GO" id="GO:0003676">
    <property type="term" value="F:nucleic acid binding"/>
    <property type="evidence" value="ECO:0007669"/>
    <property type="project" value="InterPro"/>
</dbReference>